<dbReference type="AlphaFoldDB" id="A0A7X5XNY1"/>
<evidence type="ECO:0000313" key="1">
    <source>
        <dbReference type="EMBL" id="NJB88583.1"/>
    </source>
</evidence>
<dbReference type="Proteomes" id="UP000535078">
    <property type="component" value="Unassembled WGS sequence"/>
</dbReference>
<dbReference type="EMBL" id="JAATIT010000001">
    <property type="protein sequence ID" value="NJB88583.1"/>
    <property type="molecule type" value="Genomic_DNA"/>
</dbReference>
<name>A0A7X5XNY1_9SPHN</name>
<comment type="caution">
    <text evidence="1">The sequence shown here is derived from an EMBL/GenBank/DDBJ whole genome shotgun (WGS) entry which is preliminary data.</text>
</comment>
<dbReference type="RefSeq" id="WP_167919426.1">
    <property type="nucleotide sequence ID" value="NZ_JAATIT010000001.1"/>
</dbReference>
<gene>
    <name evidence="1" type="ORF">GGR90_000735</name>
</gene>
<sequence length="436" mass="48151">MASRREIWARAICDTASGGRYLMPGRDLEFLPAFTDGSEVDLQSFLTRLDDRGGSIELLASAYWLSQPEVEQFIFHDLPVLLKNLGHGSRSSPPSVEQAFKGRVLWQETILGRLSGAVPRGRYLIQHTEKSADIPENRLLKLFLTRIMMAANDMGRRGTGALPQRFASIRESAARGLSNTYLQGVELEHRISARMLSTAIRHRDRRYSHLAHLARDFDQAVIRGKWAQILELLRKGWLAPVSSEDLFELYALILVMQAIEGDLGFGEPKAYGLIQRGRSAVATYCRADGTRAEVFFDQVPSGIFKGCGSEYQQLIGAHEGVAGSERRPDIIVQFKSGLDERRVLVEVKETKDAAYIRDSVYKVMGYLRDFTGIWGGIQHQLPKAILVFPANIAPKGAPGDIVMVSSDRAADLASAFGAALRGLGNGTAEKCDQTAA</sequence>
<accession>A0A7X5XNY1</accession>
<protein>
    <recommendedName>
        <fullName evidence="3">DUF2357 domain-containing protein</fullName>
    </recommendedName>
</protein>
<evidence type="ECO:0000313" key="2">
    <source>
        <dbReference type="Proteomes" id="UP000535078"/>
    </source>
</evidence>
<organism evidence="1 2">
    <name type="scientific">Sphingopyxis italica</name>
    <dbReference type="NCBI Taxonomy" id="1129133"/>
    <lineage>
        <taxon>Bacteria</taxon>
        <taxon>Pseudomonadati</taxon>
        <taxon>Pseudomonadota</taxon>
        <taxon>Alphaproteobacteria</taxon>
        <taxon>Sphingomonadales</taxon>
        <taxon>Sphingomonadaceae</taxon>
        <taxon>Sphingopyxis</taxon>
    </lineage>
</organism>
<reference evidence="1 2" key="1">
    <citation type="submission" date="2020-03" db="EMBL/GenBank/DDBJ databases">
        <title>Genomic Encyclopedia of Type Strains, Phase IV (KMG-IV): sequencing the most valuable type-strain genomes for metagenomic binning, comparative biology and taxonomic classification.</title>
        <authorList>
            <person name="Goeker M."/>
        </authorList>
    </citation>
    <scope>NUCLEOTIDE SEQUENCE [LARGE SCALE GENOMIC DNA]</scope>
    <source>
        <strain evidence="1 2">DSM 25229</strain>
    </source>
</reference>
<evidence type="ECO:0008006" key="3">
    <source>
        <dbReference type="Google" id="ProtNLM"/>
    </source>
</evidence>
<keyword evidence="2" id="KW-1185">Reference proteome</keyword>
<proteinExistence type="predicted"/>